<keyword evidence="5 8" id="KW-0812">Transmembrane</keyword>
<dbReference type="Gene3D" id="3.30.70.1320">
    <property type="entry name" value="Multidrug efflux transporter AcrB pore domain like"/>
    <property type="match status" value="1"/>
</dbReference>
<gene>
    <name evidence="9" type="ORF">EU348_05800</name>
</gene>
<comment type="subcellular location">
    <subcellularLocation>
        <location evidence="1">Cell membrane</location>
        <topology evidence="1">Multi-pass membrane protein</topology>
    </subcellularLocation>
</comment>
<reference evidence="9" key="1">
    <citation type="submission" date="2019-01" db="EMBL/GenBank/DDBJ databases">
        <title>Whole Genome Sequencing for Putative Detection of Antimicrobial Resistance and Potential Virulence Factors in Chryseobacterium indologenes isolated from Nile Tilapia in Tanzania.</title>
        <authorList>
            <person name="Mwega E."/>
            <person name="Mutoloki S."/>
            <person name="Mugimba K."/>
            <person name="Colquhoun D."/>
            <person name="Mdegela R."/>
            <person name="Evensen O."/>
            <person name="Wasteson Y."/>
        </authorList>
    </citation>
    <scope>NUCLEOTIDE SEQUENCE [LARGE SCALE GENOMIC DNA]</scope>
    <source>
        <strain evidence="9">StR 01</strain>
    </source>
</reference>
<organism evidence="9">
    <name type="scientific">Chryseobacterium indologenes</name>
    <name type="common">Flavobacterium indologenes</name>
    <dbReference type="NCBI Taxonomy" id="253"/>
    <lineage>
        <taxon>Bacteria</taxon>
        <taxon>Pseudomonadati</taxon>
        <taxon>Bacteroidota</taxon>
        <taxon>Flavobacteriia</taxon>
        <taxon>Flavobacteriales</taxon>
        <taxon>Weeksellaceae</taxon>
        <taxon>Chryseobacterium group</taxon>
        <taxon>Chryseobacterium</taxon>
    </lineage>
</organism>
<dbReference type="AlphaFoldDB" id="A0A411DK41"/>
<feature type="transmembrane region" description="Helical" evidence="8">
    <location>
        <begin position="527"/>
        <end position="545"/>
    </location>
</feature>
<evidence type="ECO:0000256" key="3">
    <source>
        <dbReference type="ARBA" id="ARBA00022448"/>
    </source>
</evidence>
<dbReference type="SUPFAM" id="SSF82693">
    <property type="entry name" value="Multidrug efflux transporter AcrB pore domain, PN1, PN2, PC1 and PC2 subdomains"/>
    <property type="match status" value="3"/>
</dbReference>
<dbReference type="PANTHER" id="PTHR32063">
    <property type="match status" value="1"/>
</dbReference>
<evidence type="ECO:0000256" key="8">
    <source>
        <dbReference type="SAM" id="Phobius"/>
    </source>
</evidence>
<dbReference type="InterPro" id="IPR027463">
    <property type="entry name" value="AcrB_DN_DC_subdom"/>
</dbReference>
<feature type="transmembrane region" description="Helical" evidence="8">
    <location>
        <begin position="995"/>
        <end position="1016"/>
    </location>
</feature>
<evidence type="ECO:0000256" key="7">
    <source>
        <dbReference type="ARBA" id="ARBA00023136"/>
    </source>
</evidence>
<evidence type="ECO:0000256" key="4">
    <source>
        <dbReference type="ARBA" id="ARBA00022475"/>
    </source>
</evidence>
<dbReference type="EMBL" id="CP035532">
    <property type="protein sequence ID" value="QBA20725.1"/>
    <property type="molecule type" value="Genomic_DNA"/>
</dbReference>
<protein>
    <submittedName>
        <fullName evidence="9">Efflux RND transporter permease subunit</fullName>
    </submittedName>
</protein>
<accession>A0A411DK41</accession>
<keyword evidence="7 8" id="KW-0472">Membrane</keyword>
<feature type="transmembrane region" description="Helical" evidence="8">
    <location>
        <begin position="888"/>
        <end position="905"/>
    </location>
</feature>
<dbReference type="SUPFAM" id="SSF82714">
    <property type="entry name" value="Multidrug efflux transporter AcrB TolC docking domain, DN and DC subdomains"/>
    <property type="match status" value="2"/>
</dbReference>
<dbReference type="GO" id="GO:0005886">
    <property type="term" value="C:plasma membrane"/>
    <property type="evidence" value="ECO:0007669"/>
    <property type="project" value="UniProtKB-SubCell"/>
</dbReference>
<feature type="transmembrane region" description="Helical" evidence="8">
    <location>
        <begin position="432"/>
        <end position="453"/>
    </location>
</feature>
<sequence>MKKLLTISIQKRWLMLALFLLLGFFGYYSWTRLSIEAYPDIADVTSQVVTQVPGLAAEEVEQQITIPLERSLNGLPGMHVMRSKSTFGLSIITMVFDDGIDDYWARQRIQERLTEVELPYGAQPGLDPLTSPIGEVYRYIIESNSHSLRELTDLQQFVIIPRIKQVSGIADVTNFGGITTQFQIELDPHKLEQYGLSLSEVTETISKNNVSAGGSMLPRGNLAYVIRGIGLVKDLDDLGKIVVKTQNGVPVFLNDVGTLKYGNLERKGVLGYTDRNRNYSESVEGIVLLLRGQNPSQVLEGVHEAIEELNNETLPPGVKIHPFLDRADLVKTTLTTVSHTLTEGIVLVIIVLIVFLGSWRGALLVAITIPLSLLFAFILMHFTNIPANLLSLGAIDFGIIVDGAIVMLETILKKREENSEETLEEKTITQRVIEVAKPIFFSTIIIITAYLPLFAFERVEKKLFTPMAFTVGYALLGALAVALLLIPGLAYVIYRKPQKIYHNKWLEKLSTAYGKSIEKIMQTPKRVLIPIMIVLVSAGILSWHVGKDFLPELDEGSIWLQVQLPPGISLAKSKEMSDTLRARTLKHPEITYMMVQAGRNDDGTDPWTASHFEVSVGIKPYSEWPSGKTKADLIKELAADYKDMPGFTVGFSQPMIDGVMDKISGAHSELVVKVYGEDFKETRRIAENVLSTLHKIPGSADLAIDQEPPLPQLQIIANRDKIAQYGLNVADVADLIEVALGGKAISQIFIGNKVYDISCRYTEDSRDTPDKIGNLMLTSASGAKIPLSQVAEVKLSTGESTITREMNKRHLTVKLNLRGTDLSSFLKNAQNTIEKEIQYDHEKYQIKWGGQFENQNRAYSRLAFIVPLALAIMFLLLYGAFGDFRQALVLMSIVPLALFGGMLALNIRGMSLNVSSAVGFIALFGVAIQNGVIMISHINDLRKKGYELKEAAIKGAKDRFRPVLMTATVAVIGLFPASLATGIGSDVQRPLATVIVYGLMFSTILTLFVLPAIYFMTERRNKKQNLESDEN</sequence>
<feature type="transmembrane region" description="Helical" evidence="8">
    <location>
        <begin position="473"/>
        <end position="494"/>
    </location>
</feature>
<evidence type="ECO:0000256" key="5">
    <source>
        <dbReference type="ARBA" id="ARBA00022692"/>
    </source>
</evidence>
<dbReference type="SUPFAM" id="SSF82866">
    <property type="entry name" value="Multidrug efflux transporter AcrB transmembrane domain"/>
    <property type="match status" value="2"/>
</dbReference>
<evidence type="ECO:0000256" key="1">
    <source>
        <dbReference type="ARBA" id="ARBA00004651"/>
    </source>
</evidence>
<keyword evidence="6 8" id="KW-1133">Transmembrane helix</keyword>
<feature type="transmembrane region" description="Helical" evidence="8">
    <location>
        <begin position="862"/>
        <end position="881"/>
    </location>
</feature>
<feature type="transmembrane region" description="Helical" evidence="8">
    <location>
        <begin position="12"/>
        <end position="30"/>
    </location>
</feature>
<feature type="transmembrane region" description="Helical" evidence="8">
    <location>
        <begin position="960"/>
        <end position="983"/>
    </location>
</feature>
<dbReference type="Gene3D" id="3.30.2090.10">
    <property type="entry name" value="Multidrug efflux transporter AcrB TolC docking domain, DN and DC subdomains"/>
    <property type="match status" value="2"/>
</dbReference>
<keyword evidence="4" id="KW-1003">Cell membrane</keyword>
<evidence type="ECO:0000256" key="6">
    <source>
        <dbReference type="ARBA" id="ARBA00022989"/>
    </source>
</evidence>
<feature type="transmembrane region" description="Helical" evidence="8">
    <location>
        <begin position="389"/>
        <end position="412"/>
    </location>
</feature>
<keyword evidence="3" id="KW-0813">Transport</keyword>
<dbReference type="GO" id="GO:0042910">
    <property type="term" value="F:xenobiotic transmembrane transporter activity"/>
    <property type="evidence" value="ECO:0007669"/>
    <property type="project" value="TreeGrafter"/>
</dbReference>
<comment type="similarity">
    <text evidence="2">Belongs to the resistance-nodulation-cell division (RND) (TC 2.A.6) family.</text>
</comment>
<dbReference type="PRINTS" id="PR00702">
    <property type="entry name" value="ACRIFLAVINRP"/>
</dbReference>
<feature type="transmembrane region" description="Helical" evidence="8">
    <location>
        <begin position="917"/>
        <end position="939"/>
    </location>
</feature>
<dbReference type="Gene3D" id="3.30.70.1430">
    <property type="entry name" value="Multidrug efflux transporter AcrB pore domain"/>
    <property type="match status" value="2"/>
</dbReference>
<dbReference type="Gene3D" id="1.20.1640.10">
    <property type="entry name" value="Multidrug efflux transporter AcrB transmembrane domain"/>
    <property type="match status" value="2"/>
</dbReference>
<evidence type="ECO:0000256" key="2">
    <source>
        <dbReference type="ARBA" id="ARBA00010942"/>
    </source>
</evidence>
<dbReference type="NCBIfam" id="TIGR00914">
    <property type="entry name" value="2A0601"/>
    <property type="match status" value="1"/>
</dbReference>
<dbReference type="GO" id="GO:0008324">
    <property type="term" value="F:monoatomic cation transmembrane transporter activity"/>
    <property type="evidence" value="ECO:0007669"/>
    <property type="project" value="InterPro"/>
</dbReference>
<name>A0A411DK41_CHRID</name>
<feature type="transmembrane region" description="Helical" evidence="8">
    <location>
        <begin position="337"/>
        <end position="356"/>
    </location>
</feature>
<dbReference type="InterPro" id="IPR004763">
    <property type="entry name" value="CusA-like"/>
</dbReference>
<proteinExistence type="inferred from homology"/>
<feature type="transmembrane region" description="Helical" evidence="8">
    <location>
        <begin position="363"/>
        <end position="383"/>
    </location>
</feature>
<dbReference type="PANTHER" id="PTHR32063:SF17">
    <property type="entry name" value="CATION EFFLUX SYSTEM PROTEIN"/>
    <property type="match status" value="1"/>
</dbReference>
<dbReference type="Gene3D" id="3.30.70.1440">
    <property type="entry name" value="Multidrug efflux transporter AcrB pore domain"/>
    <property type="match status" value="1"/>
</dbReference>
<dbReference type="InterPro" id="IPR001036">
    <property type="entry name" value="Acrflvin-R"/>
</dbReference>
<evidence type="ECO:0000313" key="9">
    <source>
        <dbReference type="EMBL" id="QBA20725.1"/>
    </source>
</evidence>
<dbReference type="Pfam" id="PF00873">
    <property type="entry name" value="ACR_tran"/>
    <property type="match status" value="1"/>
</dbReference>